<reference evidence="12 13" key="1">
    <citation type="submission" date="2014-04" db="EMBL/GenBank/DDBJ databases">
        <authorList>
            <consortium name="DOE Joint Genome Institute"/>
            <person name="Kuo A."/>
            <person name="Zuccaro A."/>
            <person name="Kohler A."/>
            <person name="Nagy L.G."/>
            <person name="Floudas D."/>
            <person name="Copeland A."/>
            <person name="Barry K.W."/>
            <person name="Cichocki N."/>
            <person name="Veneault-Fourrey C."/>
            <person name="LaButti K."/>
            <person name="Lindquist E.A."/>
            <person name="Lipzen A."/>
            <person name="Lundell T."/>
            <person name="Morin E."/>
            <person name="Murat C."/>
            <person name="Sun H."/>
            <person name="Tunlid A."/>
            <person name="Henrissat B."/>
            <person name="Grigoriev I.V."/>
            <person name="Hibbett D.S."/>
            <person name="Martin F."/>
            <person name="Nordberg H.P."/>
            <person name="Cantor M.N."/>
            <person name="Hua S.X."/>
        </authorList>
    </citation>
    <scope>NUCLEOTIDE SEQUENCE [LARGE SCALE GENOMIC DNA]</scope>
    <source>
        <strain evidence="12 13">MAFF 305830</strain>
    </source>
</reference>
<proteinExistence type="inferred from homology"/>
<evidence type="ECO:0000313" key="13">
    <source>
        <dbReference type="Proteomes" id="UP000054097"/>
    </source>
</evidence>
<dbReference type="HOGENOM" id="CLU_020817_3_2_1"/>
<dbReference type="InterPro" id="IPR013320">
    <property type="entry name" value="ConA-like_dom_sf"/>
</dbReference>
<evidence type="ECO:0000256" key="3">
    <source>
        <dbReference type="ARBA" id="ARBA00022729"/>
    </source>
</evidence>
<feature type="chain" id="PRO_5002172384" description="Glucanase" evidence="11">
    <location>
        <begin position="19"/>
        <end position="459"/>
    </location>
</feature>
<evidence type="ECO:0000256" key="10">
    <source>
        <dbReference type="SAM" id="MobiDB-lite"/>
    </source>
</evidence>
<evidence type="ECO:0000256" key="2">
    <source>
        <dbReference type="ARBA" id="ARBA00006044"/>
    </source>
</evidence>
<organism evidence="12 13">
    <name type="scientific">Serendipita vermifera MAFF 305830</name>
    <dbReference type="NCBI Taxonomy" id="933852"/>
    <lineage>
        <taxon>Eukaryota</taxon>
        <taxon>Fungi</taxon>
        <taxon>Dikarya</taxon>
        <taxon>Basidiomycota</taxon>
        <taxon>Agaricomycotina</taxon>
        <taxon>Agaricomycetes</taxon>
        <taxon>Sebacinales</taxon>
        <taxon>Serendipitaceae</taxon>
        <taxon>Serendipita</taxon>
    </lineage>
</organism>
<accession>A0A0C3ASP2</accession>
<keyword evidence="4 9" id="KW-0378">Hydrolase</keyword>
<dbReference type="Pfam" id="PF00840">
    <property type="entry name" value="Glyco_hydro_7"/>
    <property type="match status" value="1"/>
</dbReference>
<dbReference type="CDD" id="cd07999">
    <property type="entry name" value="GH7_CBH_EG"/>
    <property type="match status" value="1"/>
</dbReference>
<dbReference type="GO" id="GO:0016162">
    <property type="term" value="F:cellulose 1,4-beta-cellobiosidase activity"/>
    <property type="evidence" value="ECO:0007669"/>
    <property type="project" value="UniProtKB-EC"/>
</dbReference>
<dbReference type="PANTHER" id="PTHR33753">
    <property type="entry name" value="1,4-BETA-D-GLUCAN CELLOBIOHYDROLASE B"/>
    <property type="match status" value="1"/>
</dbReference>
<dbReference type="PRINTS" id="PR00734">
    <property type="entry name" value="GLHYDRLASE7"/>
</dbReference>
<feature type="region of interest" description="Disordered" evidence="10">
    <location>
        <begin position="416"/>
        <end position="442"/>
    </location>
</feature>
<name>A0A0C3ASP2_SERVB</name>
<sequence length="459" mass="48981">MFPAAALLSFSLVAVVYGQAAGTLTTETHPKLTWQKCAAGGSCTTQSASVVLDSNWRWLHSTSGSTNCYTGNTWDSTLCPDAATCTKNCALDGGDYSGTYGITTSGNALTMKFVTNGPYSTNIGSRVYLMATSDSAYEMFKLKQMEFTFDVDVSNLPCGLNGALYFSQMEADGGKAKYPTNKAGAKYGTGYCDAQCPHDIKFINGEANMVDWKPSDNDKNAGSGKYGTCCNEMDVWEANSMGSAYTPHSCKAQGPTRCSGTDCGDDASGERHSGICDKDGCDFNSYRQGDQTFYGKGMTVDSTKKMTVVTQFLTNDNTTSGTLSEIRRVYVQNGKVIANSKTNIPGMKAYDSITTQFCAEQKVAFGDVDDFAAKGGFGPMSQAMTSGMVLVMSIWDDHAANMLWLDSSYPLDKDSSTPGVARGACPTDSGKPTDVETNSPNASVTYSNIKFGPIGSTYK</sequence>
<evidence type="ECO:0000313" key="12">
    <source>
        <dbReference type="EMBL" id="KIM23049.1"/>
    </source>
</evidence>
<dbReference type="InterPro" id="IPR037019">
    <property type="entry name" value="Glyco_hydro_7_sf"/>
</dbReference>
<comment type="catalytic activity">
    <reaction evidence="1">
        <text>Hydrolysis of (1-&gt;4)-beta-D-glucosidic linkages in cellulose and cellotetraose, releasing cellobiose from the non-reducing ends of the chains.</text>
        <dbReference type="EC" id="3.2.1.91"/>
    </reaction>
</comment>
<reference evidence="13" key="2">
    <citation type="submission" date="2015-01" db="EMBL/GenBank/DDBJ databases">
        <title>Evolutionary Origins and Diversification of the Mycorrhizal Mutualists.</title>
        <authorList>
            <consortium name="DOE Joint Genome Institute"/>
            <consortium name="Mycorrhizal Genomics Consortium"/>
            <person name="Kohler A."/>
            <person name="Kuo A."/>
            <person name="Nagy L.G."/>
            <person name="Floudas D."/>
            <person name="Copeland A."/>
            <person name="Barry K.W."/>
            <person name="Cichocki N."/>
            <person name="Veneault-Fourrey C."/>
            <person name="LaButti K."/>
            <person name="Lindquist E.A."/>
            <person name="Lipzen A."/>
            <person name="Lundell T."/>
            <person name="Morin E."/>
            <person name="Murat C."/>
            <person name="Riley R."/>
            <person name="Ohm R."/>
            <person name="Sun H."/>
            <person name="Tunlid A."/>
            <person name="Henrissat B."/>
            <person name="Grigoriev I.V."/>
            <person name="Hibbett D.S."/>
            <person name="Martin F."/>
        </authorList>
    </citation>
    <scope>NUCLEOTIDE SEQUENCE [LARGE SCALE GENOMIC DNA]</scope>
    <source>
        <strain evidence="13">MAFF 305830</strain>
    </source>
</reference>
<dbReference type="AlphaFoldDB" id="A0A0C3ASP2"/>
<feature type="signal peptide" evidence="11">
    <location>
        <begin position="1"/>
        <end position="18"/>
    </location>
</feature>
<gene>
    <name evidence="12" type="ORF">M408DRAFT_332529</name>
</gene>
<evidence type="ECO:0000256" key="8">
    <source>
        <dbReference type="ARBA" id="ARBA00023326"/>
    </source>
</evidence>
<dbReference type="InterPro" id="IPR001722">
    <property type="entry name" value="Glyco_hydro_7"/>
</dbReference>
<evidence type="ECO:0000256" key="6">
    <source>
        <dbReference type="ARBA" id="ARBA00023277"/>
    </source>
</evidence>
<comment type="similarity">
    <text evidence="2 9">Belongs to the glycosyl hydrolase 7 (cellulase C) family.</text>
</comment>
<keyword evidence="13" id="KW-1185">Reference proteome</keyword>
<dbReference type="STRING" id="933852.A0A0C3ASP2"/>
<evidence type="ECO:0000256" key="4">
    <source>
        <dbReference type="ARBA" id="ARBA00022801"/>
    </source>
</evidence>
<dbReference type="PANTHER" id="PTHR33753:SF2">
    <property type="entry name" value="GLYCOSIDE HYDROLASE FAMILY 7 PROTEIN"/>
    <property type="match status" value="1"/>
</dbReference>
<dbReference type="OrthoDB" id="412382at2759"/>
<evidence type="ECO:0000256" key="11">
    <source>
        <dbReference type="SAM" id="SignalP"/>
    </source>
</evidence>
<dbReference type="EC" id="3.2.1.-" evidence="9"/>
<dbReference type="FunFam" id="2.70.100.10:FF:000001">
    <property type="entry name" value="Glucanase"/>
    <property type="match status" value="1"/>
</dbReference>
<dbReference type="GO" id="GO:0030245">
    <property type="term" value="P:cellulose catabolic process"/>
    <property type="evidence" value="ECO:0007669"/>
    <property type="project" value="UniProtKB-KW"/>
</dbReference>
<evidence type="ECO:0000256" key="9">
    <source>
        <dbReference type="RuleBase" id="RU361164"/>
    </source>
</evidence>
<dbReference type="EMBL" id="KN824343">
    <property type="protein sequence ID" value="KIM23049.1"/>
    <property type="molecule type" value="Genomic_DNA"/>
</dbReference>
<keyword evidence="8 9" id="KW-0624">Polysaccharide degradation</keyword>
<keyword evidence="5 9" id="KW-0136">Cellulose degradation</keyword>
<dbReference type="Proteomes" id="UP000054097">
    <property type="component" value="Unassembled WGS sequence"/>
</dbReference>
<evidence type="ECO:0000256" key="1">
    <source>
        <dbReference type="ARBA" id="ARBA00001641"/>
    </source>
</evidence>
<keyword evidence="3 11" id="KW-0732">Signal</keyword>
<evidence type="ECO:0000256" key="7">
    <source>
        <dbReference type="ARBA" id="ARBA00023295"/>
    </source>
</evidence>
<evidence type="ECO:0000256" key="5">
    <source>
        <dbReference type="ARBA" id="ARBA00023001"/>
    </source>
</evidence>
<dbReference type="SUPFAM" id="SSF49899">
    <property type="entry name" value="Concanavalin A-like lectins/glucanases"/>
    <property type="match status" value="1"/>
</dbReference>
<keyword evidence="6" id="KW-0119">Carbohydrate metabolism</keyword>
<protein>
    <recommendedName>
        <fullName evidence="9">Glucanase</fullName>
        <ecNumber evidence="9">3.2.1.-</ecNumber>
    </recommendedName>
</protein>
<keyword evidence="7 9" id="KW-0326">Glycosidase</keyword>
<dbReference type="Gene3D" id="2.70.100.10">
    <property type="entry name" value="Glycoside hydrolase, family 7, domain"/>
    <property type="match status" value="1"/>
</dbReference>